<dbReference type="AlphaFoldDB" id="A0AAN7PRC0"/>
<dbReference type="EMBL" id="JARPUR010000001">
    <property type="protein sequence ID" value="KAK4887361.1"/>
    <property type="molecule type" value="Genomic_DNA"/>
</dbReference>
<keyword evidence="3" id="KW-1185">Reference proteome</keyword>
<evidence type="ECO:0000313" key="2">
    <source>
        <dbReference type="EMBL" id="KAK4887361.1"/>
    </source>
</evidence>
<dbReference type="Proteomes" id="UP001353858">
    <property type="component" value="Unassembled WGS sequence"/>
</dbReference>
<organism evidence="2 3">
    <name type="scientific">Aquatica leii</name>
    <dbReference type="NCBI Taxonomy" id="1421715"/>
    <lineage>
        <taxon>Eukaryota</taxon>
        <taxon>Metazoa</taxon>
        <taxon>Ecdysozoa</taxon>
        <taxon>Arthropoda</taxon>
        <taxon>Hexapoda</taxon>
        <taxon>Insecta</taxon>
        <taxon>Pterygota</taxon>
        <taxon>Neoptera</taxon>
        <taxon>Endopterygota</taxon>
        <taxon>Coleoptera</taxon>
        <taxon>Polyphaga</taxon>
        <taxon>Elateriformia</taxon>
        <taxon>Elateroidea</taxon>
        <taxon>Lampyridae</taxon>
        <taxon>Luciolinae</taxon>
        <taxon>Aquatica</taxon>
    </lineage>
</organism>
<comment type="caution">
    <text evidence="2">The sequence shown here is derived from an EMBL/GenBank/DDBJ whole genome shotgun (WGS) entry which is preliminary data.</text>
</comment>
<evidence type="ECO:0000256" key="1">
    <source>
        <dbReference type="SAM" id="MobiDB-lite"/>
    </source>
</evidence>
<proteinExistence type="predicted"/>
<gene>
    <name evidence="2" type="ORF">RN001_003632</name>
</gene>
<feature type="compositionally biased region" description="Polar residues" evidence="1">
    <location>
        <begin position="105"/>
        <end position="115"/>
    </location>
</feature>
<accession>A0AAN7PRC0</accession>
<feature type="region of interest" description="Disordered" evidence="1">
    <location>
        <begin position="96"/>
        <end position="115"/>
    </location>
</feature>
<protein>
    <submittedName>
        <fullName evidence="2">Uncharacterized protein</fullName>
    </submittedName>
</protein>
<sequence>MTRGLATSLNFRELTVEKHNEGRSMSQIASDLEISKSTRHVNQLNKGNDPKEEIDSVKVSIVNDRSDVREETPRLEREIFVSPEVIPPVATESLDSKVEEREVTVENSENTNSSVEGSECKVTKTTENVLCFCFIRCSVIINMNSSSSSSDSDAVCGIIDQPLLLFRSSSSSDSEVELELIGRLRVLRTFRERPNNYNRWSEQEFFIRFCLQKGTVVHLLVAIENDLVHGTNRNLADTITRGRKC</sequence>
<evidence type="ECO:0000313" key="3">
    <source>
        <dbReference type="Proteomes" id="UP001353858"/>
    </source>
</evidence>
<reference evidence="3" key="1">
    <citation type="submission" date="2023-01" db="EMBL/GenBank/DDBJ databases">
        <title>Key to firefly adult light organ development and bioluminescence: homeobox transcription factors regulate luciferase expression and transportation to peroxisome.</title>
        <authorList>
            <person name="Fu X."/>
        </authorList>
    </citation>
    <scope>NUCLEOTIDE SEQUENCE [LARGE SCALE GENOMIC DNA]</scope>
</reference>
<name>A0AAN7PRC0_9COLE</name>